<feature type="compositionally biased region" description="Low complexity" evidence="1">
    <location>
        <begin position="1"/>
        <end position="19"/>
    </location>
</feature>
<gene>
    <name evidence="3" type="ORF">FFLO_01671</name>
</gene>
<dbReference type="OrthoDB" id="440781at2759"/>
<feature type="region of interest" description="Disordered" evidence="1">
    <location>
        <begin position="60"/>
        <end position="90"/>
    </location>
</feature>
<feature type="domain" description="UBX" evidence="2">
    <location>
        <begin position="91"/>
        <end position="196"/>
    </location>
</feature>
<feature type="region of interest" description="Disordered" evidence="1">
    <location>
        <begin position="204"/>
        <end position="267"/>
    </location>
</feature>
<feature type="compositionally biased region" description="Basic and acidic residues" evidence="1">
    <location>
        <begin position="75"/>
        <end position="90"/>
    </location>
</feature>
<feature type="region of interest" description="Disordered" evidence="1">
    <location>
        <begin position="135"/>
        <end position="185"/>
    </location>
</feature>
<proteinExistence type="predicted"/>
<dbReference type="InterPro" id="IPR001012">
    <property type="entry name" value="UBX_dom"/>
</dbReference>
<dbReference type="PROSITE" id="PS50033">
    <property type="entry name" value="UBX"/>
    <property type="match status" value="1"/>
</dbReference>
<dbReference type="GO" id="GO:0005634">
    <property type="term" value="C:nucleus"/>
    <property type="evidence" value="ECO:0007669"/>
    <property type="project" value="TreeGrafter"/>
</dbReference>
<comment type="caution">
    <text evidence="3">The sequence shown here is derived from an EMBL/GenBank/DDBJ whole genome shotgun (WGS) entry which is preliminary data.</text>
</comment>
<protein>
    <recommendedName>
        <fullName evidence="2">UBX domain-containing protein</fullName>
    </recommendedName>
</protein>
<dbReference type="EMBL" id="JABELV010000024">
    <property type="protein sequence ID" value="KAG7562842.1"/>
    <property type="molecule type" value="Genomic_DNA"/>
</dbReference>
<dbReference type="PANTHER" id="PTHR46467:SF1">
    <property type="entry name" value="TETHER CONTAINING UBX DOMAIN FOR GLUT4"/>
    <property type="match status" value="1"/>
</dbReference>
<dbReference type="GO" id="GO:0006886">
    <property type="term" value="P:intracellular protein transport"/>
    <property type="evidence" value="ECO:0007669"/>
    <property type="project" value="TreeGrafter"/>
</dbReference>
<dbReference type="PANTHER" id="PTHR46467">
    <property type="entry name" value="TETHER CONTAINING UBX DOMAIN FOR GLUT4"/>
    <property type="match status" value="1"/>
</dbReference>
<organism evidence="3 4">
    <name type="scientific">Filobasidium floriforme</name>
    <dbReference type="NCBI Taxonomy" id="5210"/>
    <lineage>
        <taxon>Eukaryota</taxon>
        <taxon>Fungi</taxon>
        <taxon>Dikarya</taxon>
        <taxon>Basidiomycota</taxon>
        <taxon>Agaricomycotina</taxon>
        <taxon>Tremellomycetes</taxon>
        <taxon>Filobasidiales</taxon>
        <taxon>Filobasidiaceae</taxon>
        <taxon>Filobasidium</taxon>
    </lineage>
</organism>
<accession>A0A8K0JQ66</accession>
<keyword evidence="4" id="KW-1185">Reference proteome</keyword>
<evidence type="ECO:0000313" key="4">
    <source>
        <dbReference type="Proteomes" id="UP000812966"/>
    </source>
</evidence>
<dbReference type="Pfam" id="PF00789">
    <property type="entry name" value="UBX"/>
    <property type="match status" value="1"/>
</dbReference>
<sequence length="267" mass="29513">MENAASAAAQNQPPAASQNESEIKVFTAAETQPVIPAPAQEPEDDLQPTAEEVRRAQASLTQRNKALNERTFSLARDREADKAKAEQKKVEKWPNTTIRIRFSDRTQIQKVFPSSSRIGTVYDFVRSSLNDESRTKPFTLYEPPAKQYPETTPPLPATYIAQQRKVPAHLRKPPPPDPSKQSLMELQLVPQSVLLVRFEDDEMNRSDAKAPLLPELLQQAAPLPPPPDFNQMAAASGSTSQAGGSGTGKTGEKKIPKWLQKGLLKKK</sequence>
<dbReference type="InterPro" id="IPR029071">
    <property type="entry name" value="Ubiquitin-like_domsf"/>
</dbReference>
<dbReference type="Proteomes" id="UP000812966">
    <property type="component" value="Unassembled WGS sequence"/>
</dbReference>
<dbReference type="SMART" id="SM00166">
    <property type="entry name" value="UBX"/>
    <property type="match status" value="1"/>
</dbReference>
<feature type="compositionally biased region" description="Low complexity" evidence="1">
    <location>
        <begin position="210"/>
        <end position="221"/>
    </location>
</feature>
<evidence type="ECO:0000256" key="1">
    <source>
        <dbReference type="SAM" id="MobiDB-lite"/>
    </source>
</evidence>
<feature type="region of interest" description="Disordered" evidence="1">
    <location>
        <begin position="1"/>
        <end position="21"/>
    </location>
</feature>
<dbReference type="GO" id="GO:0012506">
    <property type="term" value="C:vesicle membrane"/>
    <property type="evidence" value="ECO:0007669"/>
    <property type="project" value="TreeGrafter"/>
</dbReference>
<evidence type="ECO:0000313" key="3">
    <source>
        <dbReference type="EMBL" id="KAG7562842.1"/>
    </source>
</evidence>
<dbReference type="GO" id="GO:0005737">
    <property type="term" value="C:cytoplasm"/>
    <property type="evidence" value="ECO:0007669"/>
    <property type="project" value="TreeGrafter"/>
</dbReference>
<dbReference type="AlphaFoldDB" id="A0A8K0JQ66"/>
<dbReference type="SUPFAM" id="SSF54236">
    <property type="entry name" value="Ubiquitin-like"/>
    <property type="match status" value="1"/>
</dbReference>
<reference evidence="3" key="1">
    <citation type="submission" date="2020-04" db="EMBL/GenBank/DDBJ databases">
        <title>Analysis of mating type loci in Filobasidium floriforme.</title>
        <authorList>
            <person name="Nowrousian M."/>
        </authorList>
    </citation>
    <scope>NUCLEOTIDE SEQUENCE</scope>
    <source>
        <strain evidence="3">CBS 6242</strain>
    </source>
</reference>
<evidence type="ECO:0000259" key="2">
    <source>
        <dbReference type="PROSITE" id="PS50033"/>
    </source>
</evidence>
<feature type="compositionally biased region" description="Low complexity" evidence="1">
    <location>
        <begin position="233"/>
        <end position="242"/>
    </location>
</feature>
<name>A0A8K0JQ66_9TREE</name>
<dbReference type="Gene3D" id="3.10.20.90">
    <property type="entry name" value="Phosphatidylinositol 3-kinase Catalytic Subunit, Chain A, domain 1"/>
    <property type="match status" value="1"/>
</dbReference>